<evidence type="ECO:0000256" key="11">
    <source>
        <dbReference type="ARBA" id="ARBA00034617"/>
    </source>
</evidence>
<keyword evidence="8" id="KW-0238">DNA-binding</keyword>
<feature type="region of interest" description="Disordered" evidence="16">
    <location>
        <begin position="1"/>
        <end position="28"/>
    </location>
</feature>
<dbReference type="InterPro" id="IPR014017">
    <property type="entry name" value="DNA_helicase_UvrD-like_C"/>
</dbReference>
<dbReference type="PROSITE" id="PS51198">
    <property type="entry name" value="UVRD_HELICASE_ATP_BIND"/>
    <property type="match status" value="1"/>
</dbReference>
<evidence type="ECO:0000256" key="9">
    <source>
        <dbReference type="ARBA" id="ARBA00023204"/>
    </source>
</evidence>
<feature type="binding site" evidence="15">
    <location>
        <begin position="26"/>
        <end position="33"/>
    </location>
    <ligand>
        <name>ATP</name>
        <dbReference type="ChEBI" id="CHEBI:30616"/>
    </ligand>
</feature>
<dbReference type="GO" id="GO:0004386">
    <property type="term" value="F:helicase activity"/>
    <property type="evidence" value="ECO:0007669"/>
    <property type="project" value="UniProtKB-KW"/>
</dbReference>
<evidence type="ECO:0000256" key="2">
    <source>
        <dbReference type="ARBA" id="ARBA00022741"/>
    </source>
</evidence>
<feature type="domain" description="UvrD-like helicase C-terminal" evidence="18">
    <location>
        <begin position="501"/>
        <end position="778"/>
    </location>
</feature>
<keyword evidence="5 15" id="KW-0347">Helicase</keyword>
<dbReference type="PANTHER" id="PTHR11070">
    <property type="entry name" value="UVRD / RECB / PCRA DNA HELICASE FAMILY MEMBER"/>
    <property type="match status" value="1"/>
</dbReference>
<dbReference type="Pfam" id="PF13361">
    <property type="entry name" value="UvrD_C"/>
    <property type="match status" value="1"/>
</dbReference>
<evidence type="ECO:0000313" key="20">
    <source>
        <dbReference type="Proteomes" id="UP001259572"/>
    </source>
</evidence>
<dbReference type="InterPro" id="IPR011335">
    <property type="entry name" value="Restrct_endonuc-II-like"/>
</dbReference>
<evidence type="ECO:0000256" key="8">
    <source>
        <dbReference type="ARBA" id="ARBA00023125"/>
    </source>
</evidence>
<dbReference type="RefSeq" id="WP_315722949.1">
    <property type="nucleotide sequence ID" value="NZ_JAVUPU010000001.1"/>
</dbReference>
<evidence type="ECO:0000256" key="7">
    <source>
        <dbReference type="ARBA" id="ARBA00022840"/>
    </source>
</evidence>
<feature type="region of interest" description="Disordered" evidence="16">
    <location>
        <begin position="928"/>
        <end position="958"/>
    </location>
</feature>
<sequence length="1130" mass="122932">MLKPLPRLEGDQLRASSPQSHAALSASAGTGKTHVLTARVLRLLLSGTDPSAILCLTFTKAGAAEMADRIHARLAHWVRLEDGKLAADLAALGEDVSPASRERARTLFARVLDAAGGGLRIQTIHAFAQGLLAAFPAEADLVPGFRPLDGREERTLARQTLAELLVRAEADQRLIGDFQSLSHRLGESGAERFIMTCARAPAAMTALGPQEEVEGRLRRAFELPAGDIEQAIAEMCEDQVFVIDALDAIAKANRAWGTTTGLNCCEIIATWRAGEAAGRAAQLETLASIVLRKDGDQRAIAAGLAKVSPDYGDHAARLASCCRHLLRMRTKASLVAALAAGLRAGMSFAAAYGEAKRANGVADFDDLIRWAEELLLRPGMGDWVRYKLDQATDHILVDEAQDTNERQWNIVRALALEYFAGEGASYGPRTIFTVGDFKQAIFGFQGTNPASFEVARAWFNREAEAVGHDFLDLSMDRSFRSSPPILQLVDRLIEDLGHEALGLPRAANRHLTFHTRRPGSVTLWQPYSDDAASAEDEPGEEGWISDTVRRYAGKLARQIRHWLDQPFWLESKKRQVRPEDILILVRRRSTLASLIVARLHAENVPVAGVDRLLLAAPLAVQDLLAAARFAVQPLDDLNLAALLVSPLFGWSQDDLFECAHEREGWLWPRLRAGGVPPKTLEGLHALLAMADYATPHQFLETILSGPLDGRRKLLERLGPEARDPIEELLASALEFDTAAGPSLQHFLDWFARGDVEIVRDPSAPLDAVRVMTVHGSKGLQSPVLILADACADPERTRGTAASFRLNANGPEIPVFRPRKDELAEPLRSQIEAQDRLDREEHWRLLYVGLTRAEERLYIGGSLGPADKRGPPPSSWYMALDLSLAGLGADLREDPFWGKARILGDPAVSGQAAPRPASDPVAIPEWLRQAAPVESRPPRPLAPSSLGEDETVDPPPSPALRAAALRGKLLHQLFERLPGAPEQDRATLADRWLERSAGIADAAARHALVRDACGIIADPRFADLFGPTALAEAPIAAVIGEGIVISGTVDRLLVTSERILVADFKTGRRAPEGLTDIPAAHLRQMAAYSEALKIIFPGRRIEAALLYTAVPALYALPADLLARYTPLQMDG</sequence>
<gene>
    <name evidence="19" type="primary">addA</name>
    <name evidence="19" type="ORF">RQX22_01370</name>
</gene>
<evidence type="ECO:0000256" key="10">
    <source>
        <dbReference type="ARBA" id="ARBA00023235"/>
    </source>
</evidence>
<dbReference type="InterPro" id="IPR014016">
    <property type="entry name" value="UvrD-like_ATP-bd"/>
</dbReference>
<evidence type="ECO:0000256" key="6">
    <source>
        <dbReference type="ARBA" id="ARBA00022839"/>
    </source>
</evidence>
<evidence type="ECO:0000256" key="4">
    <source>
        <dbReference type="ARBA" id="ARBA00022801"/>
    </source>
</evidence>
<dbReference type="SUPFAM" id="SSF52980">
    <property type="entry name" value="Restriction endonuclease-like"/>
    <property type="match status" value="1"/>
</dbReference>
<keyword evidence="10" id="KW-0413">Isomerase</keyword>
<comment type="catalytic activity">
    <reaction evidence="11">
        <text>Couples ATP hydrolysis with the unwinding of duplex DNA by translocating in the 3'-5' direction.</text>
        <dbReference type="EC" id="5.6.2.4"/>
    </reaction>
</comment>
<keyword evidence="9" id="KW-0234">DNA repair</keyword>
<accession>A0ABU3Q2I3</accession>
<keyword evidence="7 15" id="KW-0067">ATP-binding</keyword>
<dbReference type="EMBL" id="JAVUPU010000001">
    <property type="protein sequence ID" value="MDT9597599.1"/>
    <property type="molecule type" value="Genomic_DNA"/>
</dbReference>
<keyword evidence="2 15" id="KW-0547">Nucleotide-binding</keyword>
<dbReference type="InterPro" id="IPR038726">
    <property type="entry name" value="PDDEXK_AddAB-type"/>
</dbReference>
<evidence type="ECO:0000259" key="18">
    <source>
        <dbReference type="PROSITE" id="PS51217"/>
    </source>
</evidence>
<dbReference type="Gene3D" id="1.10.486.10">
    <property type="entry name" value="PCRA, domain 4"/>
    <property type="match status" value="1"/>
</dbReference>
<evidence type="ECO:0000256" key="1">
    <source>
        <dbReference type="ARBA" id="ARBA00022722"/>
    </source>
</evidence>
<organism evidence="19 20">
    <name type="scientific">Sphingosinicella rhizophila</name>
    <dbReference type="NCBI Taxonomy" id="3050082"/>
    <lineage>
        <taxon>Bacteria</taxon>
        <taxon>Pseudomonadati</taxon>
        <taxon>Pseudomonadota</taxon>
        <taxon>Alphaproteobacteria</taxon>
        <taxon>Sphingomonadales</taxon>
        <taxon>Sphingosinicellaceae</taxon>
        <taxon>Sphingosinicella</taxon>
    </lineage>
</organism>
<evidence type="ECO:0000256" key="14">
    <source>
        <dbReference type="ARBA" id="ARBA00048988"/>
    </source>
</evidence>
<keyword evidence="1" id="KW-0540">Nuclease</keyword>
<reference evidence="19 20" key="1">
    <citation type="submission" date="2023-05" db="EMBL/GenBank/DDBJ databases">
        <authorList>
            <person name="Guo Y."/>
        </authorList>
    </citation>
    <scope>NUCLEOTIDE SEQUENCE [LARGE SCALE GENOMIC DNA]</scope>
    <source>
        <strain evidence="19 20">GR2756</strain>
    </source>
</reference>
<feature type="domain" description="UvrD-like helicase ATP-binding" evidence="17">
    <location>
        <begin position="5"/>
        <end position="482"/>
    </location>
</feature>
<dbReference type="PANTHER" id="PTHR11070:SF2">
    <property type="entry name" value="ATP-DEPENDENT DNA HELICASE SRS2"/>
    <property type="match status" value="1"/>
</dbReference>
<evidence type="ECO:0000256" key="3">
    <source>
        <dbReference type="ARBA" id="ARBA00022763"/>
    </source>
</evidence>
<dbReference type="InterPro" id="IPR027417">
    <property type="entry name" value="P-loop_NTPase"/>
</dbReference>
<feature type="compositionally biased region" description="Polar residues" evidence="16">
    <location>
        <begin position="14"/>
        <end position="28"/>
    </location>
</feature>
<keyword evidence="3" id="KW-0227">DNA damage</keyword>
<dbReference type="InterPro" id="IPR000212">
    <property type="entry name" value="DNA_helicase_UvrD/REP"/>
</dbReference>
<feature type="compositionally biased region" description="Basic and acidic residues" evidence="16">
    <location>
        <begin position="1"/>
        <end position="12"/>
    </location>
</feature>
<dbReference type="InterPro" id="IPR014151">
    <property type="entry name" value="DNA_helicase_AddA"/>
</dbReference>
<evidence type="ECO:0000256" key="15">
    <source>
        <dbReference type="PROSITE-ProRule" id="PRU00560"/>
    </source>
</evidence>
<comment type="catalytic activity">
    <reaction evidence="14">
        <text>ATP + H2O = ADP + phosphate + H(+)</text>
        <dbReference type="Rhea" id="RHEA:13065"/>
        <dbReference type="ChEBI" id="CHEBI:15377"/>
        <dbReference type="ChEBI" id="CHEBI:15378"/>
        <dbReference type="ChEBI" id="CHEBI:30616"/>
        <dbReference type="ChEBI" id="CHEBI:43474"/>
        <dbReference type="ChEBI" id="CHEBI:456216"/>
        <dbReference type="EC" id="5.6.2.4"/>
    </reaction>
</comment>
<dbReference type="Pfam" id="PF00580">
    <property type="entry name" value="UvrD-helicase"/>
    <property type="match status" value="1"/>
</dbReference>
<dbReference type="Proteomes" id="UP001259572">
    <property type="component" value="Unassembled WGS sequence"/>
</dbReference>
<evidence type="ECO:0000256" key="13">
    <source>
        <dbReference type="ARBA" id="ARBA00034923"/>
    </source>
</evidence>
<keyword evidence="6" id="KW-0269">Exonuclease</keyword>
<proteinExistence type="predicted"/>
<dbReference type="Gene3D" id="3.40.50.300">
    <property type="entry name" value="P-loop containing nucleotide triphosphate hydrolases"/>
    <property type="match status" value="4"/>
</dbReference>
<dbReference type="PROSITE" id="PS51217">
    <property type="entry name" value="UVRD_HELICASE_CTER"/>
    <property type="match status" value="1"/>
</dbReference>
<dbReference type="NCBIfam" id="TIGR02784">
    <property type="entry name" value="addA_alphas"/>
    <property type="match status" value="1"/>
</dbReference>
<name>A0ABU3Q2I3_9SPHN</name>
<dbReference type="Gene3D" id="3.90.320.10">
    <property type="match status" value="1"/>
</dbReference>
<dbReference type="SUPFAM" id="SSF52540">
    <property type="entry name" value="P-loop containing nucleoside triphosphate hydrolases"/>
    <property type="match status" value="1"/>
</dbReference>
<protein>
    <recommendedName>
        <fullName evidence="12">DNA 3'-5' helicase</fullName>
        <ecNumber evidence="12">5.6.2.4</ecNumber>
    </recommendedName>
    <alternativeName>
        <fullName evidence="13">DNA 3'-5' helicase II</fullName>
    </alternativeName>
</protein>
<keyword evidence="20" id="KW-1185">Reference proteome</keyword>
<evidence type="ECO:0000256" key="5">
    <source>
        <dbReference type="ARBA" id="ARBA00022806"/>
    </source>
</evidence>
<evidence type="ECO:0000256" key="16">
    <source>
        <dbReference type="SAM" id="MobiDB-lite"/>
    </source>
</evidence>
<comment type="caution">
    <text evidence="19">The sequence shown here is derived from an EMBL/GenBank/DDBJ whole genome shotgun (WGS) entry which is preliminary data.</text>
</comment>
<dbReference type="Pfam" id="PF12705">
    <property type="entry name" value="PDDEXK_1"/>
    <property type="match status" value="1"/>
</dbReference>
<dbReference type="InterPro" id="IPR011604">
    <property type="entry name" value="PDDEXK-like_dom_sf"/>
</dbReference>
<evidence type="ECO:0000256" key="12">
    <source>
        <dbReference type="ARBA" id="ARBA00034808"/>
    </source>
</evidence>
<dbReference type="EC" id="5.6.2.4" evidence="12"/>
<evidence type="ECO:0000259" key="17">
    <source>
        <dbReference type="PROSITE" id="PS51198"/>
    </source>
</evidence>
<evidence type="ECO:0000313" key="19">
    <source>
        <dbReference type="EMBL" id="MDT9597599.1"/>
    </source>
</evidence>
<keyword evidence="4 15" id="KW-0378">Hydrolase</keyword>